<evidence type="ECO:0000256" key="2">
    <source>
        <dbReference type="ARBA" id="ARBA00022670"/>
    </source>
</evidence>
<evidence type="ECO:0000256" key="4">
    <source>
        <dbReference type="ARBA" id="ARBA00022807"/>
    </source>
</evidence>
<feature type="chain" id="PRO_5038430792" description="NlpC/P60 domain-containing protein" evidence="7">
    <location>
        <begin position="23"/>
        <end position="402"/>
    </location>
</feature>
<dbReference type="PANTHER" id="PTHR47359:SF3">
    <property type="entry name" value="NLP_P60 DOMAIN-CONTAINING PROTEIN-RELATED"/>
    <property type="match status" value="1"/>
</dbReference>
<organism evidence="9 10">
    <name type="scientific">Streptomyces tsukubensis (strain DSM 42081 / NBRC 108919 / NRRL 18488 / 9993)</name>
    <dbReference type="NCBI Taxonomy" id="1114943"/>
    <lineage>
        <taxon>Bacteria</taxon>
        <taxon>Bacillati</taxon>
        <taxon>Actinomycetota</taxon>
        <taxon>Actinomycetes</taxon>
        <taxon>Kitasatosporales</taxon>
        <taxon>Streptomycetaceae</taxon>
        <taxon>Streptomyces</taxon>
    </lineage>
</organism>
<protein>
    <recommendedName>
        <fullName evidence="8">NlpC/P60 domain-containing protein</fullName>
    </recommendedName>
</protein>
<dbReference type="PROSITE" id="PS51935">
    <property type="entry name" value="NLPC_P60"/>
    <property type="match status" value="1"/>
</dbReference>
<evidence type="ECO:0000256" key="1">
    <source>
        <dbReference type="ARBA" id="ARBA00007074"/>
    </source>
</evidence>
<keyword evidence="3" id="KW-0378">Hydrolase</keyword>
<feature type="region of interest" description="Disordered" evidence="6">
    <location>
        <begin position="369"/>
        <end position="402"/>
    </location>
</feature>
<reference evidence="9 10" key="1">
    <citation type="journal article" date="2012" name="J. Bacteriol.">
        <title>Draft genome of Streptomyces tsukubaensis NRRL 18488, the producer of the clinically important immunosuppressant tacrolimus (FK506).</title>
        <authorList>
            <person name="Barreiro C."/>
            <person name="Prieto C."/>
            <person name="Sola-Landa A."/>
            <person name="Solera E."/>
            <person name="Martinez-Castro M."/>
            <person name="Perez-Redondo R."/>
            <person name="Garcia-Estrada C."/>
            <person name="Aparicio J.F."/>
            <person name="Fernandez-Martinez L.T."/>
            <person name="Santos-Aberturas J."/>
            <person name="Salehi-Najafabadi Z."/>
            <person name="Rodriguez-Garcia A."/>
            <person name="Tauch A."/>
            <person name="Martin J.F."/>
        </authorList>
    </citation>
    <scope>NUCLEOTIDE SEQUENCE [LARGE SCALE GENOMIC DNA]</scope>
    <source>
        <strain evidence="10">DSM 42081 / NBRC 108919 / NRRL 18488 / 9993</strain>
    </source>
</reference>
<keyword evidence="5" id="KW-0175">Coiled coil</keyword>
<dbReference type="EMBL" id="CP029159">
    <property type="protein sequence ID" value="QKM67527.1"/>
    <property type="molecule type" value="Genomic_DNA"/>
</dbReference>
<evidence type="ECO:0000313" key="9">
    <source>
        <dbReference type="EMBL" id="QKM67527.1"/>
    </source>
</evidence>
<feature type="region of interest" description="Disordered" evidence="6">
    <location>
        <begin position="223"/>
        <end position="256"/>
    </location>
</feature>
<dbReference type="Proteomes" id="UP000005940">
    <property type="component" value="Chromosome"/>
</dbReference>
<accession>A0A7G3UAX0</accession>
<comment type="similarity">
    <text evidence="1">Belongs to the peptidase C40 family.</text>
</comment>
<evidence type="ECO:0000256" key="5">
    <source>
        <dbReference type="SAM" id="Coils"/>
    </source>
</evidence>
<dbReference type="InterPro" id="IPR000064">
    <property type="entry name" value="NLP_P60_dom"/>
</dbReference>
<evidence type="ECO:0000259" key="8">
    <source>
        <dbReference type="PROSITE" id="PS51935"/>
    </source>
</evidence>
<dbReference type="Pfam" id="PF00877">
    <property type="entry name" value="NLPC_P60"/>
    <property type="match status" value="1"/>
</dbReference>
<dbReference type="PANTHER" id="PTHR47359">
    <property type="entry name" value="PEPTIDOGLYCAN DL-ENDOPEPTIDASE CWLO"/>
    <property type="match status" value="1"/>
</dbReference>
<keyword evidence="4" id="KW-0788">Thiol protease</keyword>
<feature type="signal peptide" evidence="7">
    <location>
        <begin position="1"/>
        <end position="22"/>
    </location>
</feature>
<gene>
    <name evidence="9" type="ORF">STSU_010480</name>
</gene>
<evidence type="ECO:0000256" key="3">
    <source>
        <dbReference type="ARBA" id="ARBA00022801"/>
    </source>
</evidence>
<dbReference type="InterPro" id="IPR038765">
    <property type="entry name" value="Papain-like_cys_pep_sf"/>
</dbReference>
<keyword evidence="10" id="KW-1185">Reference proteome</keyword>
<proteinExistence type="inferred from homology"/>
<dbReference type="SUPFAM" id="SSF54001">
    <property type="entry name" value="Cysteine proteinases"/>
    <property type="match status" value="1"/>
</dbReference>
<dbReference type="GO" id="GO:0006508">
    <property type="term" value="P:proteolysis"/>
    <property type="evidence" value="ECO:0007669"/>
    <property type="project" value="UniProtKB-KW"/>
</dbReference>
<evidence type="ECO:0000313" key="10">
    <source>
        <dbReference type="Proteomes" id="UP000005940"/>
    </source>
</evidence>
<dbReference type="Gene3D" id="3.90.1720.10">
    <property type="entry name" value="endopeptidase domain like (from Nostoc punctiforme)"/>
    <property type="match status" value="1"/>
</dbReference>
<name>A0A7G3UAX0_STRT9</name>
<keyword evidence="2" id="KW-0645">Protease</keyword>
<evidence type="ECO:0000256" key="6">
    <source>
        <dbReference type="SAM" id="MobiDB-lite"/>
    </source>
</evidence>
<evidence type="ECO:0000256" key="7">
    <source>
        <dbReference type="SAM" id="SignalP"/>
    </source>
</evidence>
<keyword evidence="7" id="KW-0732">Signal</keyword>
<sequence>MSGRMLRAVCTAALAAVTTVTAVPVPAASAGTFLRAGAAPALPAVPEPEAPAATVPEMLTRLGALYREAEAAATAYTAAESRLTAQRAETARLGRELTAARDALTAGRDAAGRLAREQYRGHSDLSMSLRLLLARDPQAALDQGHLLRRAAADRLASLDRLAARTQRAEHLAGAARAALDAERALAAEQQRARETADERLAAVEEALSALTPEQLDGITSPESQARLAGSGALGAPSHGTDGTDGANGALAPRPTAEGERAVRYAVEQIGKPYEWGARGPDAYDCSGLTSEAWSSAGRAIPRTSQEQWRELPRVPVGQLRPGDLVVYFAGATHVGLYLGDGRVVHAPRPGAAVKVSPLAANPVLGAVRPDPGGAPLAEYTPPEIPEAATDGPDAGYSSTEAP</sequence>
<dbReference type="AlphaFoldDB" id="A0A7G3UAX0"/>
<feature type="coiled-coil region" evidence="5">
    <location>
        <begin position="178"/>
        <end position="206"/>
    </location>
</feature>
<dbReference type="InterPro" id="IPR051794">
    <property type="entry name" value="PG_Endopeptidase_C40"/>
</dbReference>
<dbReference type="GO" id="GO:0008234">
    <property type="term" value="F:cysteine-type peptidase activity"/>
    <property type="evidence" value="ECO:0007669"/>
    <property type="project" value="UniProtKB-KW"/>
</dbReference>
<dbReference type="RefSeq" id="WP_130584827.1">
    <property type="nucleotide sequence ID" value="NZ_CP029159.1"/>
</dbReference>
<feature type="domain" description="NlpC/P60" evidence="8">
    <location>
        <begin position="255"/>
        <end position="376"/>
    </location>
</feature>